<dbReference type="EMBL" id="JBDJPC010000014">
    <property type="protein sequence ID" value="KAL1488557.1"/>
    <property type="molecule type" value="Genomic_DNA"/>
</dbReference>
<dbReference type="Proteomes" id="UP001566132">
    <property type="component" value="Unassembled WGS sequence"/>
</dbReference>
<protein>
    <recommendedName>
        <fullName evidence="4">Peptidase A2 domain-containing protein</fullName>
    </recommendedName>
</protein>
<organism evidence="2 3">
    <name type="scientific">Hypothenemus hampei</name>
    <name type="common">Coffee berry borer</name>
    <dbReference type="NCBI Taxonomy" id="57062"/>
    <lineage>
        <taxon>Eukaryota</taxon>
        <taxon>Metazoa</taxon>
        <taxon>Ecdysozoa</taxon>
        <taxon>Arthropoda</taxon>
        <taxon>Hexapoda</taxon>
        <taxon>Insecta</taxon>
        <taxon>Pterygota</taxon>
        <taxon>Neoptera</taxon>
        <taxon>Endopterygota</taxon>
        <taxon>Coleoptera</taxon>
        <taxon>Polyphaga</taxon>
        <taxon>Cucujiformia</taxon>
        <taxon>Curculionidae</taxon>
        <taxon>Scolytinae</taxon>
        <taxon>Hypothenemus</taxon>
    </lineage>
</organism>
<evidence type="ECO:0008006" key="4">
    <source>
        <dbReference type="Google" id="ProtNLM"/>
    </source>
</evidence>
<name>A0ABD1E1L6_HYPHA</name>
<accession>A0ABD1E1L6</accession>
<proteinExistence type="predicted"/>
<feature type="compositionally biased region" description="Polar residues" evidence="1">
    <location>
        <begin position="247"/>
        <end position="263"/>
    </location>
</feature>
<keyword evidence="3" id="KW-1185">Reference proteome</keyword>
<feature type="compositionally biased region" description="Low complexity" evidence="1">
    <location>
        <begin position="182"/>
        <end position="195"/>
    </location>
</feature>
<evidence type="ECO:0000313" key="3">
    <source>
        <dbReference type="Proteomes" id="UP001566132"/>
    </source>
</evidence>
<evidence type="ECO:0000313" key="2">
    <source>
        <dbReference type="EMBL" id="KAL1488557.1"/>
    </source>
</evidence>
<sequence length="561" mass="64133">MSTSDYQNVPQPQPIHIIHNMSNIRAIISDNFDCDRSKLFDFLQDCESKLKGSARGQTRFKRYYDFEDIKECFGVRFELFGDQRDLFPILEELNTSRQGKRKSDEDESIGRIAMIKEVAVQRLIVHSNEDISSCLRRSKPKNINKALTEALLEEKYLLTRKSSTQIMVNLESTVPFNRRTVNHNSPQSSGSNNNSRVSRYPDNFDSTIRRSNTNSNNNYHSPKFCNYCKRQGHSINECRRWKFNNRTRNLSDQPHSSSDTNRLNSERDTNNSLNENQSTVSVALLDFSKETHFNNADRPSNVLISTISSCTIGTSHSVCFIKLSHQDKDGNLFYFDLLIDTGSNVSLIKIPKLRHTDLTYNPQESSVLLGPNFYNHFLNAKFHVIGNNTSIRVDGLIANNFLKSVEVELNYNKLELKFKSIPSVPRSETVIRVNIVNGNCIKEGYGCNISILNGIFLAKAVLTVQEDNTAITTIINTLEKAVQVNFINLELTPFNETESHVFNVNSANLEPKGMDRISLLESNFRLNHLNDEERKSVLNLCHEFNHIFHLPNDDLTFTEAV</sequence>
<gene>
    <name evidence="2" type="ORF">ABEB36_015020</name>
</gene>
<feature type="region of interest" description="Disordered" evidence="1">
    <location>
        <begin position="247"/>
        <end position="275"/>
    </location>
</feature>
<dbReference type="AlphaFoldDB" id="A0ABD1E1L6"/>
<reference evidence="2 3" key="1">
    <citation type="submission" date="2024-05" db="EMBL/GenBank/DDBJ databases">
        <title>Genetic variation in Jamaican populations of the coffee berry borer (Hypothenemus hampei).</title>
        <authorList>
            <person name="Errbii M."/>
            <person name="Myrie A."/>
        </authorList>
    </citation>
    <scope>NUCLEOTIDE SEQUENCE [LARGE SCALE GENOMIC DNA]</scope>
    <source>
        <strain evidence="2">JA-Hopewell-2020-01-JO</strain>
        <tissue evidence="2">Whole body</tissue>
    </source>
</reference>
<evidence type="ECO:0000256" key="1">
    <source>
        <dbReference type="SAM" id="MobiDB-lite"/>
    </source>
</evidence>
<feature type="region of interest" description="Disordered" evidence="1">
    <location>
        <begin position="177"/>
        <end position="216"/>
    </location>
</feature>
<comment type="caution">
    <text evidence="2">The sequence shown here is derived from an EMBL/GenBank/DDBJ whole genome shotgun (WGS) entry which is preliminary data.</text>
</comment>